<organism evidence="15">
    <name type="scientific">Brachypodium distachyon</name>
    <name type="common">Purple false brome</name>
    <name type="synonym">Trachynia distachya</name>
    <dbReference type="NCBI Taxonomy" id="15368"/>
    <lineage>
        <taxon>Eukaryota</taxon>
        <taxon>Viridiplantae</taxon>
        <taxon>Streptophyta</taxon>
        <taxon>Embryophyta</taxon>
        <taxon>Tracheophyta</taxon>
        <taxon>Spermatophyta</taxon>
        <taxon>Magnoliopsida</taxon>
        <taxon>Liliopsida</taxon>
        <taxon>Poales</taxon>
        <taxon>Poaceae</taxon>
        <taxon>BOP clade</taxon>
        <taxon>Pooideae</taxon>
        <taxon>Stipodae</taxon>
        <taxon>Brachypodieae</taxon>
        <taxon>Brachypodium</taxon>
    </lineage>
</organism>
<reference evidence="15" key="2">
    <citation type="submission" date="2017-06" db="EMBL/GenBank/DDBJ databases">
        <title>WGS assembly of Brachypodium distachyon.</title>
        <authorList>
            <consortium name="The International Brachypodium Initiative"/>
            <person name="Lucas S."/>
            <person name="Harmon-Smith M."/>
            <person name="Lail K."/>
            <person name="Tice H."/>
            <person name="Grimwood J."/>
            <person name="Bruce D."/>
            <person name="Barry K."/>
            <person name="Shu S."/>
            <person name="Lindquist E."/>
            <person name="Wang M."/>
            <person name="Pitluck S."/>
            <person name="Vogel J.P."/>
            <person name="Garvin D.F."/>
            <person name="Mockler T.C."/>
            <person name="Schmutz J."/>
            <person name="Rokhsar D."/>
            <person name="Bevan M.W."/>
        </authorList>
    </citation>
    <scope>NUCLEOTIDE SEQUENCE</scope>
    <source>
        <strain evidence="15">Bd21</strain>
    </source>
</reference>
<evidence type="ECO:0000256" key="7">
    <source>
        <dbReference type="ARBA" id="ARBA00022801"/>
    </source>
</evidence>
<keyword evidence="17" id="KW-1185">Reference proteome</keyword>
<evidence type="ECO:0000313" key="16">
    <source>
        <dbReference type="EnsemblPlants" id="PNT74198"/>
    </source>
</evidence>
<protein>
    <recommendedName>
        <fullName evidence="18">Peptidase M50 domain-containing protein</fullName>
    </recommendedName>
</protein>
<keyword evidence="9" id="KW-1133">Transmembrane helix</keyword>
<evidence type="ECO:0008006" key="18">
    <source>
        <dbReference type="Google" id="ProtNLM"/>
    </source>
</evidence>
<keyword evidence="13" id="KW-0175">Coiled coil</keyword>
<feature type="region of interest" description="Disordered" evidence="14">
    <location>
        <begin position="447"/>
        <end position="500"/>
    </location>
</feature>
<keyword evidence="8" id="KW-0809">Transit peptide</keyword>
<dbReference type="PANTHER" id="PTHR31412:SF2">
    <property type="entry name" value="ZINC METALLOPEPTIDASE EGY3, CHLOROPLASTIC-RELATED"/>
    <property type="match status" value="1"/>
</dbReference>
<evidence type="ECO:0000256" key="6">
    <source>
        <dbReference type="ARBA" id="ARBA00022692"/>
    </source>
</evidence>
<evidence type="ECO:0000256" key="2">
    <source>
        <dbReference type="ARBA" id="ARBA00007931"/>
    </source>
</evidence>
<dbReference type="GO" id="GO:0031969">
    <property type="term" value="C:chloroplast membrane"/>
    <property type="evidence" value="ECO:0007669"/>
    <property type="project" value="UniProtKB-SubCell"/>
</dbReference>
<evidence type="ECO:0000256" key="11">
    <source>
        <dbReference type="ARBA" id="ARBA00023136"/>
    </source>
</evidence>
<dbReference type="AlphaFoldDB" id="A0A2K2DIV2"/>
<evidence type="ECO:0000313" key="15">
    <source>
        <dbReference type="EMBL" id="PNT74198.1"/>
    </source>
</evidence>
<dbReference type="Gramene" id="PNT74198">
    <property type="protein sequence ID" value="PNT74198"/>
    <property type="gene ID" value="BRADI_1g09950v3"/>
</dbReference>
<evidence type="ECO:0000256" key="5">
    <source>
        <dbReference type="ARBA" id="ARBA00022670"/>
    </source>
</evidence>
<evidence type="ECO:0000256" key="1">
    <source>
        <dbReference type="ARBA" id="ARBA00004508"/>
    </source>
</evidence>
<sequence>MASTSLVASLVCSSSTSSSTRRPPASRSFPLLSKNNYRPALSKPLRSSFILRSSLQEQDQEKKETNRPNSSIVVAPDEQKEDEEKKEPSHHTGGGDPEDHEGGGDDVENKSREEQQEVDWRSDEEFKRFMGNPSIEAAIKLEKQRADRKLRELDREPDASPVAALLRGFIRDTLQREKQRLEEAERTFKALDLNKLKSCFGYDTFFATDVRRFGDGGIFIGNLRKPIEEVRPKLEKKIAEAAGTEVTLWFMEERINDDMTKQVCMVQPKAEMELQLEVASLSTPWGYLSAVALAVTTFGTIALMSGFFLKPGASLDDYFSDVLPLFGGFLSIPGVSEVATRLTAARYGVKLSPSFLVPSNWTGCLGVMNNYESLLPSKKALFDIPVARTASAYLTSLVLAVSAFIADGSFNGGDNALTMQVYTAGVLLQQPAAVVRTAGDRAVRRRARQRAAQRRGGRWRAGGPSGIRRPPRDRRHVAEPAADRAARGRPDRAGALRPQHGGTAVVRHIAAAGRGRHQRQRAVPGLGALRHLHPGRGGDPGAGRDHAARQRALRVGLRARRRLPPHALPQWWRHLLQLLPRRALLQGRHLDLHHAMIIA</sequence>
<feature type="compositionally biased region" description="Basic residues" evidence="14">
    <location>
        <begin position="447"/>
        <end position="458"/>
    </location>
</feature>
<keyword evidence="3" id="KW-0150">Chloroplast</keyword>
<dbReference type="GO" id="GO:0006508">
    <property type="term" value="P:proteolysis"/>
    <property type="evidence" value="ECO:0007669"/>
    <property type="project" value="UniProtKB-KW"/>
</dbReference>
<dbReference type="InterPro" id="IPR044838">
    <property type="entry name" value="EGY1-like"/>
</dbReference>
<keyword evidence="10" id="KW-0482">Metalloprotease</keyword>
<feature type="compositionally biased region" description="Basic and acidic residues" evidence="14">
    <location>
        <begin position="476"/>
        <end position="494"/>
    </location>
</feature>
<comment type="similarity">
    <text evidence="2">Belongs to the peptidase M50B family.</text>
</comment>
<keyword evidence="4" id="KW-0934">Plastid</keyword>
<evidence type="ECO:0000256" key="13">
    <source>
        <dbReference type="SAM" id="Coils"/>
    </source>
</evidence>
<dbReference type="ExpressionAtlas" id="A0A2K2DIV2">
    <property type="expression patterns" value="baseline"/>
</dbReference>
<evidence type="ECO:0000313" key="17">
    <source>
        <dbReference type="Proteomes" id="UP000008810"/>
    </source>
</evidence>
<accession>A0A2K2DIV2</accession>
<comment type="function">
    <text evidence="12">Probable membrane-associated metalloprotease that may be involved in chloroplast development.</text>
</comment>
<feature type="compositionally biased region" description="Basic and acidic residues" evidence="14">
    <location>
        <begin position="100"/>
        <end position="123"/>
    </location>
</feature>
<proteinExistence type="inferred from homology"/>
<evidence type="ECO:0000256" key="9">
    <source>
        <dbReference type="ARBA" id="ARBA00022989"/>
    </source>
</evidence>
<feature type="compositionally biased region" description="Low complexity" evidence="14">
    <location>
        <begin position="1"/>
        <end position="28"/>
    </location>
</feature>
<evidence type="ECO:0000256" key="10">
    <source>
        <dbReference type="ARBA" id="ARBA00023049"/>
    </source>
</evidence>
<dbReference type="STRING" id="15368.A0A2K2DIV2"/>
<evidence type="ECO:0000256" key="8">
    <source>
        <dbReference type="ARBA" id="ARBA00022946"/>
    </source>
</evidence>
<keyword evidence="6" id="KW-0812">Transmembrane</keyword>
<dbReference type="OrthoDB" id="2016505at2759"/>
<keyword evidence="7" id="KW-0378">Hydrolase</keyword>
<gene>
    <name evidence="16" type="primary">LOC100840371</name>
    <name evidence="15" type="ORF">BRADI_1g09950v3</name>
</gene>
<dbReference type="GO" id="GO:0004222">
    <property type="term" value="F:metalloendopeptidase activity"/>
    <property type="evidence" value="ECO:0000318"/>
    <property type="project" value="GO_Central"/>
</dbReference>
<dbReference type="PANTHER" id="PTHR31412">
    <property type="entry name" value="ZINC METALLOPROTEASE EGY1"/>
    <property type="match status" value="1"/>
</dbReference>
<keyword evidence="11" id="KW-0472">Membrane</keyword>
<evidence type="ECO:0000256" key="14">
    <source>
        <dbReference type="SAM" id="MobiDB-lite"/>
    </source>
</evidence>
<dbReference type="Proteomes" id="UP000008810">
    <property type="component" value="Chromosome 1"/>
</dbReference>
<dbReference type="GO" id="GO:0009507">
    <property type="term" value="C:chloroplast"/>
    <property type="evidence" value="ECO:0000318"/>
    <property type="project" value="GO_Central"/>
</dbReference>
<feature type="region of interest" description="Disordered" evidence="14">
    <location>
        <begin position="1"/>
        <end position="123"/>
    </location>
</feature>
<feature type="coiled-coil region" evidence="13">
    <location>
        <begin position="136"/>
        <end position="194"/>
    </location>
</feature>
<evidence type="ECO:0000256" key="4">
    <source>
        <dbReference type="ARBA" id="ARBA00022640"/>
    </source>
</evidence>
<evidence type="ECO:0000256" key="12">
    <source>
        <dbReference type="ARBA" id="ARBA00024314"/>
    </source>
</evidence>
<keyword evidence="5" id="KW-0645">Protease</keyword>
<reference evidence="16" key="3">
    <citation type="submission" date="2018-08" db="UniProtKB">
        <authorList>
            <consortium name="EnsemblPlants"/>
        </authorList>
    </citation>
    <scope>IDENTIFICATION</scope>
    <source>
        <strain evidence="16">cv. Bd21</strain>
    </source>
</reference>
<comment type="subcellular location">
    <subcellularLocation>
        <location evidence="1">Plastid</location>
        <location evidence="1">Chloroplast membrane</location>
        <topology evidence="1">Multi-pass membrane protein</topology>
    </subcellularLocation>
</comment>
<evidence type="ECO:0000256" key="3">
    <source>
        <dbReference type="ARBA" id="ARBA00022528"/>
    </source>
</evidence>
<name>A0A2K2DIV2_BRADI</name>
<dbReference type="EMBL" id="CM000880">
    <property type="protein sequence ID" value="PNT74198.1"/>
    <property type="molecule type" value="Genomic_DNA"/>
</dbReference>
<dbReference type="EnsemblPlants" id="PNT74198">
    <property type="protein sequence ID" value="PNT74198"/>
    <property type="gene ID" value="BRADI_1g09950v3"/>
</dbReference>
<reference evidence="15 16" key="1">
    <citation type="journal article" date="2010" name="Nature">
        <title>Genome sequencing and analysis of the model grass Brachypodium distachyon.</title>
        <authorList>
            <consortium name="International Brachypodium Initiative"/>
        </authorList>
    </citation>
    <scope>NUCLEOTIDE SEQUENCE [LARGE SCALE GENOMIC DNA]</scope>
    <source>
        <strain evidence="15">Bd21</strain>
        <strain evidence="16">cv. Bd21</strain>
    </source>
</reference>